<dbReference type="STRING" id="1081108.A0A167TSB8"/>
<evidence type="ECO:0008006" key="4">
    <source>
        <dbReference type="Google" id="ProtNLM"/>
    </source>
</evidence>
<evidence type="ECO:0000313" key="2">
    <source>
        <dbReference type="EMBL" id="OAA60894.1"/>
    </source>
</evidence>
<organism evidence="2 3">
    <name type="scientific">Akanthomyces lecanii RCEF 1005</name>
    <dbReference type="NCBI Taxonomy" id="1081108"/>
    <lineage>
        <taxon>Eukaryota</taxon>
        <taxon>Fungi</taxon>
        <taxon>Dikarya</taxon>
        <taxon>Ascomycota</taxon>
        <taxon>Pezizomycotina</taxon>
        <taxon>Sordariomycetes</taxon>
        <taxon>Hypocreomycetidae</taxon>
        <taxon>Hypocreales</taxon>
        <taxon>Cordycipitaceae</taxon>
        <taxon>Akanthomyces</taxon>
        <taxon>Cordyceps confragosa</taxon>
    </lineage>
</organism>
<gene>
    <name evidence="2" type="ORF">LEL_10773</name>
</gene>
<dbReference type="OrthoDB" id="5154177at2759"/>
<protein>
    <recommendedName>
        <fullName evidence="4">JmjC domain-containing protein</fullName>
    </recommendedName>
</protein>
<dbReference type="EMBL" id="AZHF01000020">
    <property type="protein sequence ID" value="OAA60894.1"/>
    <property type="molecule type" value="Genomic_DNA"/>
</dbReference>
<feature type="compositionally biased region" description="Basic and acidic residues" evidence="1">
    <location>
        <begin position="337"/>
        <end position="361"/>
    </location>
</feature>
<keyword evidence="3" id="KW-1185">Reference proteome</keyword>
<sequence length="461" mass="51717">MGPSRDVLPSWILNYGSEAVGSKVVFFPAPGANMLEFEEQGEDWAPEVRVVILEAGDYLIMPTPVPHAVLTMGDTWMCSGMFIDLYNILSWLDSLIYTAKNGNTTNEPIPLELISGWHHLEALFMEHIRRSRPEEESDQIAAFMEREQVLRGLLSCSCKGKCADRCKGYRRCKKSAFFDGKCGPWCHVASIETTSGMAGMAGMAGKARLHRGNRGTKRKHYVTYFCLDSASELYYQSKMHGAVRSANRRKIEIDDMIRGWPLCHSGDSGLFDLHYKPPPMVPESTIKRAFFGSDTYIPPERGAFVHRCYPLIHSISIDSRFSLAPSRGGKQGSEQLRQAETERRMPHASEDKIRTNEPDSSVDKNVVEHGVSWWNLRAVLLAIHMGDDIGISGFSIPAKEGDSGENIYRVEVEHENGQRLELIELCPGDMMTVYQSLVPITTGHAGPCQCLPYKVEKLFDY</sequence>
<proteinExistence type="predicted"/>
<comment type="caution">
    <text evidence="2">The sequence shown here is derived from an EMBL/GenBank/DDBJ whole genome shotgun (WGS) entry which is preliminary data.</text>
</comment>
<accession>A0A167TSB8</accession>
<dbReference type="Proteomes" id="UP000076881">
    <property type="component" value="Unassembled WGS sequence"/>
</dbReference>
<evidence type="ECO:0000313" key="3">
    <source>
        <dbReference type="Proteomes" id="UP000076881"/>
    </source>
</evidence>
<feature type="region of interest" description="Disordered" evidence="1">
    <location>
        <begin position="323"/>
        <end position="361"/>
    </location>
</feature>
<dbReference type="SUPFAM" id="SSF51197">
    <property type="entry name" value="Clavaminate synthase-like"/>
    <property type="match status" value="1"/>
</dbReference>
<evidence type="ECO:0000256" key="1">
    <source>
        <dbReference type="SAM" id="MobiDB-lite"/>
    </source>
</evidence>
<reference evidence="2 3" key="1">
    <citation type="journal article" date="2016" name="Genome Biol. Evol.">
        <title>Divergent and convergent evolution of fungal pathogenicity.</title>
        <authorList>
            <person name="Shang Y."/>
            <person name="Xiao G."/>
            <person name="Zheng P."/>
            <person name="Cen K."/>
            <person name="Zhan S."/>
            <person name="Wang C."/>
        </authorList>
    </citation>
    <scope>NUCLEOTIDE SEQUENCE [LARGE SCALE GENOMIC DNA]</scope>
    <source>
        <strain evidence="2 3">RCEF 1005</strain>
    </source>
</reference>
<dbReference type="AlphaFoldDB" id="A0A167TSB8"/>
<name>A0A167TSB8_CORDF</name>